<dbReference type="AlphaFoldDB" id="A0A0E9XRW4"/>
<reference evidence="1" key="2">
    <citation type="journal article" date="2015" name="Fish Shellfish Immunol.">
        <title>Early steps in the European eel (Anguilla anguilla)-Vibrio vulnificus interaction in the gills: Role of the RtxA13 toxin.</title>
        <authorList>
            <person name="Callol A."/>
            <person name="Pajuelo D."/>
            <person name="Ebbesson L."/>
            <person name="Teles M."/>
            <person name="MacKenzie S."/>
            <person name="Amaro C."/>
        </authorList>
    </citation>
    <scope>NUCLEOTIDE SEQUENCE</scope>
</reference>
<name>A0A0E9XRW4_ANGAN</name>
<dbReference type="EMBL" id="GBXM01003401">
    <property type="protein sequence ID" value="JAI05177.1"/>
    <property type="molecule type" value="Transcribed_RNA"/>
</dbReference>
<organism evidence="1">
    <name type="scientific">Anguilla anguilla</name>
    <name type="common">European freshwater eel</name>
    <name type="synonym">Muraena anguilla</name>
    <dbReference type="NCBI Taxonomy" id="7936"/>
    <lineage>
        <taxon>Eukaryota</taxon>
        <taxon>Metazoa</taxon>
        <taxon>Chordata</taxon>
        <taxon>Craniata</taxon>
        <taxon>Vertebrata</taxon>
        <taxon>Euteleostomi</taxon>
        <taxon>Actinopterygii</taxon>
        <taxon>Neopterygii</taxon>
        <taxon>Teleostei</taxon>
        <taxon>Anguilliformes</taxon>
        <taxon>Anguillidae</taxon>
        <taxon>Anguilla</taxon>
    </lineage>
</organism>
<evidence type="ECO:0000313" key="1">
    <source>
        <dbReference type="EMBL" id="JAI05177.1"/>
    </source>
</evidence>
<protein>
    <submittedName>
        <fullName evidence="1">Uncharacterized protein</fullName>
    </submittedName>
</protein>
<accession>A0A0E9XRW4</accession>
<sequence>MTKEKFIYGTNAVICSSRDAHFSQCISKPRTLDAL</sequence>
<reference evidence="1" key="1">
    <citation type="submission" date="2014-11" db="EMBL/GenBank/DDBJ databases">
        <authorList>
            <person name="Amaro Gonzalez C."/>
        </authorList>
    </citation>
    <scope>NUCLEOTIDE SEQUENCE</scope>
</reference>
<proteinExistence type="predicted"/>